<dbReference type="EMBL" id="CWQJ01000009">
    <property type="protein sequence ID" value="CSC09461.1"/>
    <property type="molecule type" value="Genomic_DNA"/>
</dbReference>
<sequence length="196" mass="23519">MQATLRFTFRHRHLFRFLVFHAFQRVHFCVIHRGSITHWRWIEVLYLVTTVVVGFQPQREVNHVFIFSTRVSGDEVRDQILFFARFSAVFFKQLFKAIIRPHTRFHHHAQRAFFRMLRSNLQIAANVVGHQLTHVLRRFNRQVVTYTRSDHHFLNALHITRCTIQINSVFVVGIELMTDTREDTAWATTVSFRFRV</sequence>
<dbReference type="AlphaFoldDB" id="A0A655XD92"/>
<proteinExistence type="predicted"/>
<gene>
    <name evidence="1" type="ORF">ERS013201_01763</name>
</gene>
<protein>
    <submittedName>
        <fullName evidence="1">Uncharacterized protein</fullName>
    </submittedName>
</protein>
<dbReference type="Proteomes" id="UP000046067">
    <property type="component" value="Unassembled WGS sequence"/>
</dbReference>
<name>A0A655XD92_VIBCL</name>
<evidence type="ECO:0000313" key="2">
    <source>
        <dbReference type="Proteomes" id="UP000046067"/>
    </source>
</evidence>
<evidence type="ECO:0000313" key="1">
    <source>
        <dbReference type="EMBL" id="CSC09461.1"/>
    </source>
</evidence>
<reference evidence="1 2" key="1">
    <citation type="submission" date="2015-07" db="EMBL/GenBank/DDBJ databases">
        <authorList>
            <consortium name="Pathogen Informatics"/>
        </authorList>
    </citation>
    <scope>NUCLEOTIDE SEQUENCE [LARGE SCALE GENOMIC DNA]</scope>
    <source>
        <strain evidence="1 2">A325</strain>
    </source>
</reference>
<accession>A0A655XD92</accession>
<organism evidence="1 2">
    <name type="scientific">Vibrio cholerae</name>
    <dbReference type="NCBI Taxonomy" id="666"/>
    <lineage>
        <taxon>Bacteria</taxon>
        <taxon>Pseudomonadati</taxon>
        <taxon>Pseudomonadota</taxon>
        <taxon>Gammaproteobacteria</taxon>
        <taxon>Vibrionales</taxon>
        <taxon>Vibrionaceae</taxon>
        <taxon>Vibrio</taxon>
    </lineage>
</organism>